<dbReference type="EMBL" id="JAGRRH010000023">
    <property type="protein sequence ID" value="KAG7343807.1"/>
    <property type="molecule type" value="Genomic_DNA"/>
</dbReference>
<name>A0A9K3KHQ7_9STRA</name>
<accession>A0A9K3KHQ7</accession>
<evidence type="ECO:0000313" key="1">
    <source>
        <dbReference type="EMBL" id="KAG7343807.1"/>
    </source>
</evidence>
<organism evidence="1 2">
    <name type="scientific">Nitzschia inconspicua</name>
    <dbReference type="NCBI Taxonomy" id="303405"/>
    <lineage>
        <taxon>Eukaryota</taxon>
        <taxon>Sar</taxon>
        <taxon>Stramenopiles</taxon>
        <taxon>Ochrophyta</taxon>
        <taxon>Bacillariophyta</taxon>
        <taxon>Bacillariophyceae</taxon>
        <taxon>Bacillariophycidae</taxon>
        <taxon>Bacillariales</taxon>
        <taxon>Bacillariaceae</taxon>
        <taxon>Nitzschia</taxon>
    </lineage>
</organism>
<reference evidence="1" key="2">
    <citation type="submission" date="2021-04" db="EMBL/GenBank/DDBJ databases">
        <authorList>
            <person name="Podell S."/>
        </authorList>
    </citation>
    <scope>NUCLEOTIDE SEQUENCE</scope>
    <source>
        <strain evidence="1">Hildebrandi</strain>
    </source>
</reference>
<gene>
    <name evidence="1" type="ORF">IV203_021815</name>
</gene>
<dbReference type="Proteomes" id="UP000693970">
    <property type="component" value="Unassembled WGS sequence"/>
</dbReference>
<sequence>MKLPSHHAISRNNVAVAQIQAGQYRSSISELTAAIHSFKHLITSTETGISNGPNTIVIDDFINEISLFTDTDDAESQYLYDDPILIPEVQCDDCNNNTIGSTYLECSMISSIVVFNLALAHHLEANRLQKLHHEEQSNMSSSDEETTSNEEIYAGFRKAQQLYEIVLNMHRDVQGKNCRCDRGGNVVFALAIVNNLGLIHRELHNNDASRKCFQHILSTLMCLTDAGYGDRLFSKLHPFFVNVTPLISNTRVASAG</sequence>
<proteinExistence type="predicted"/>
<evidence type="ECO:0000313" key="2">
    <source>
        <dbReference type="Proteomes" id="UP000693970"/>
    </source>
</evidence>
<keyword evidence="2" id="KW-1185">Reference proteome</keyword>
<reference evidence="1" key="1">
    <citation type="journal article" date="2021" name="Sci. Rep.">
        <title>Diploid genomic architecture of Nitzschia inconspicua, an elite biomass production diatom.</title>
        <authorList>
            <person name="Oliver A."/>
            <person name="Podell S."/>
            <person name="Pinowska A."/>
            <person name="Traller J.C."/>
            <person name="Smith S.R."/>
            <person name="McClure R."/>
            <person name="Beliaev A."/>
            <person name="Bohutskyi P."/>
            <person name="Hill E.A."/>
            <person name="Rabines A."/>
            <person name="Zheng H."/>
            <person name="Allen L.Z."/>
            <person name="Kuo A."/>
            <person name="Grigoriev I.V."/>
            <person name="Allen A.E."/>
            <person name="Hazlebeck D."/>
            <person name="Allen E.E."/>
        </authorList>
    </citation>
    <scope>NUCLEOTIDE SEQUENCE</scope>
    <source>
        <strain evidence="1">Hildebrandi</strain>
    </source>
</reference>
<comment type="caution">
    <text evidence="1">The sequence shown here is derived from an EMBL/GenBank/DDBJ whole genome shotgun (WGS) entry which is preliminary data.</text>
</comment>
<protein>
    <submittedName>
        <fullName evidence="1">Uncharacterized protein</fullName>
    </submittedName>
</protein>
<dbReference type="AlphaFoldDB" id="A0A9K3KHQ7"/>